<protein>
    <submittedName>
        <fullName evidence="2">Uncharacterized protein</fullName>
    </submittedName>
</protein>
<dbReference type="EMBL" id="GBRH01253410">
    <property type="protein sequence ID" value="JAD44485.1"/>
    <property type="molecule type" value="Transcribed_RNA"/>
</dbReference>
<reference evidence="2" key="1">
    <citation type="submission" date="2014-09" db="EMBL/GenBank/DDBJ databases">
        <authorList>
            <person name="Magalhaes I.L.F."/>
            <person name="Oliveira U."/>
            <person name="Santos F.R."/>
            <person name="Vidigal T.H.D.A."/>
            <person name="Brescovit A.D."/>
            <person name="Santos A.J."/>
        </authorList>
    </citation>
    <scope>NUCLEOTIDE SEQUENCE</scope>
    <source>
        <tissue evidence="2">Shoot tissue taken approximately 20 cm above the soil surface</tissue>
    </source>
</reference>
<feature type="transmembrane region" description="Helical" evidence="1">
    <location>
        <begin position="6"/>
        <end position="24"/>
    </location>
</feature>
<reference evidence="2" key="2">
    <citation type="journal article" date="2015" name="Data Brief">
        <title>Shoot transcriptome of the giant reed, Arundo donax.</title>
        <authorList>
            <person name="Barrero R.A."/>
            <person name="Guerrero F.D."/>
            <person name="Moolhuijzen P."/>
            <person name="Goolsby J.A."/>
            <person name="Tidwell J."/>
            <person name="Bellgard S.E."/>
            <person name="Bellgard M.I."/>
        </authorList>
    </citation>
    <scope>NUCLEOTIDE SEQUENCE</scope>
    <source>
        <tissue evidence="2">Shoot tissue taken approximately 20 cm above the soil surface</tissue>
    </source>
</reference>
<name>A0A0A9A650_ARUDO</name>
<keyword evidence="1" id="KW-0472">Membrane</keyword>
<keyword evidence="1" id="KW-0812">Transmembrane</keyword>
<keyword evidence="1" id="KW-1133">Transmembrane helix</keyword>
<organism evidence="2">
    <name type="scientific">Arundo donax</name>
    <name type="common">Giant reed</name>
    <name type="synonym">Donax arundinaceus</name>
    <dbReference type="NCBI Taxonomy" id="35708"/>
    <lineage>
        <taxon>Eukaryota</taxon>
        <taxon>Viridiplantae</taxon>
        <taxon>Streptophyta</taxon>
        <taxon>Embryophyta</taxon>
        <taxon>Tracheophyta</taxon>
        <taxon>Spermatophyta</taxon>
        <taxon>Magnoliopsida</taxon>
        <taxon>Liliopsida</taxon>
        <taxon>Poales</taxon>
        <taxon>Poaceae</taxon>
        <taxon>PACMAD clade</taxon>
        <taxon>Arundinoideae</taxon>
        <taxon>Arundineae</taxon>
        <taxon>Arundo</taxon>
    </lineage>
</organism>
<evidence type="ECO:0000313" key="2">
    <source>
        <dbReference type="EMBL" id="JAD44485.1"/>
    </source>
</evidence>
<evidence type="ECO:0000256" key="1">
    <source>
        <dbReference type="SAM" id="Phobius"/>
    </source>
</evidence>
<dbReference type="AlphaFoldDB" id="A0A0A9A650"/>
<accession>A0A0A9A650</accession>
<sequence>MSNALRHLLPVIFVFYQTGLTVLFKNKILFPL</sequence>
<proteinExistence type="predicted"/>